<feature type="domain" description="Clathrin/coatomer adaptor adaptin-like N-terminal" evidence="13">
    <location>
        <begin position="26"/>
        <end position="494"/>
    </location>
</feature>
<evidence type="ECO:0000256" key="9">
    <source>
        <dbReference type="ARBA" id="ARBA00023136"/>
    </source>
</evidence>
<dbReference type="GO" id="GO:0000139">
    <property type="term" value="C:Golgi membrane"/>
    <property type="evidence" value="ECO:0007669"/>
    <property type="project" value="UniProtKB-SubCell"/>
</dbReference>
<evidence type="ECO:0000256" key="1">
    <source>
        <dbReference type="ARBA" id="ARBA00004255"/>
    </source>
</evidence>
<evidence type="ECO:0000256" key="6">
    <source>
        <dbReference type="ARBA" id="ARBA00022892"/>
    </source>
</evidence>
<dbReference type="EMBL" id="LT598464">
    <property type="protein sequence ID" value="SCU81157.1"/>
    <property type="molecule type" value="Genomic_DNA"/>
</dbReference>
<keyword evidence="8 12" id="KW-0333">Golgi apparatus</keyword>
<evidence type="ECO:0000256" key="4">
    <source>
        <dbReference type="ARBA" id="ARBA00022490"/>
    </source>
</evidence>
<dbReference type="PIRSF" id="PIRSF005727">
    <property type="entry name" value="Coatomer_beta_subunit"/>
    <property type="match status" value="1"/>
</dbReference>
<evidence type="ECO:0000256" key="2">
    <source>
        <dbReference type="ARBA" id="ARBA00017024"/>
    </source>
</evidence>
<evidence type="ECO:0000256" key="12">
    <source>
        <dbReference type="PIRNR" id="PIRNR005727"/>
    </source>
</evidence>
<reference evidence="16 17" key="1">
    <citation type="submission" date="2016-03" db="EMBL/GenBank/DDBJ databases">
        <authorList>
            <person name="Devillers H."/>
        </authorList>
    </citation>
    <scope>NUCLEOTIDE SEQUENCE [LARGE SCALE GENOMIC DNA]</scope>
    <source>
        <strain evidence="16">CBS 11717</strain>
    </source>
</reference>
<dbReference type="GO" id="GO:0005198">
    <property type="term" value="F:structural molecule activity"/>
    <property type="evidence" value="ECO:0007669"/>
    <property type="project" value="InterPro"/>
</dbReference>
<name>A0A1G4IVN9_9SACH</name>
<dbReference type="InterPro" id="IPR016024">
    <property type="entry name" value="ARM-type_fold"/>
</dbReference>
<organism evidence="16 17">
    <name type="scientific">Lachancea mirantina</name>
    <dbReference type="NCBI Taxonomy" id="1230905"/>
    <lineage>
        <taxon>Eukaryota</taxon>
        <taxon>Fungi</taxon>
        <taxon>Dikarya</taxon>
        <taxon>Ascomycota</taxon>
        <taxon>Saccharomycotina</taxon>
        <taxon>Saccharomycetes</taxon>
        <taxon>Saccharomycetales</taxon>
        <taxon>Saccharomycetaceae</taxon>
        <taxon>Lachancea</taxon>
    </lineage>
</organism>
<dbReference type="Proteomes" id="UP000191024">
    <property type="component" value="Chromosome B"/>
</dbReference>
<dbReference type="Pfam" id="PF14806">
    <property type="entry name" value="Coatomer_b_Cpla"/>
    <property type="match status" value="1"/>
</dbReference>
<evidence type="ECO:0000259" key="14">
    <source>
        <dbReference type="Pfam" id="PF07718"/>
    </source>
</evidence>
<dbReference type="STRING" id="1230905.A0A1G4IVN9"/>
<proteinExistence type="predicted"/>
<sequence length="972" mass="108813">MSLSVRETAYTLVYDPNPNFARNTASEFQKALEKGSDEQKVETMKRVLVTMLDGNPMPELLMHVIRFVMPSKNKQLKKLLYFYWEIVPKLDDEGKLRQEMILVCNAIQHDLQHSNEYIRGSTLRFLTKLKEADLLEQMVPAVRTCLEYRHAYVRKYAILAVGSIYKVSEHLIPDARDVIDTFLAAETDPICKRNAFLGLSELDREAALSYLQEHITAIETLDPLLQDAFVDFIRKDAVRTPTLKPQYIDLLQDLLASTNSNEVVFEAALAVSVLTNDPLILAEVASKLIDLAVKESDNNVKLIVLQRIQDIHKRAMGDLERLTLDILRVLSAQDLDVRAKALEISLELVSSRNVDDVVKLLKKELQKAVADSQNDEKASDYRQLLINNIHKVAISFVEVSAEVVSLLLEFIGDLSSTAASGVISFIKDVIERYPKLRKEVLQHLIGALPYVNSGKAYRGALWILGEYALDKDDVQNSWKHIRQSIGEVPIVQTELRSTTGGQDEARELQDVPTGPVVLPDGTYATESAFTATSTKAFTKEEKDSRPPLRRFILNGDFYTASVLASTLVKLVLRFEKGNHDEAIINAMKAEGMLILVSILRAGQSSLVQKKIDEDSAERVLTAISIIMGNFDANQETQERELLELAFLKATRSSFEEQAAIAKRVKAKKFASLAVKSAEPIDKAIVFRQFSQQDVHNTPVDQVDEDLEMAITGGTSAAYQEAVSLESKLKKIVPLTGFSDPVYAEAYITTHQFDIVLDVLLVNQTKETLKNLHCQFATLGDLKIIDNPPSTNVVAHGFHKISITVKVSSADTGVIFGNIIYDGGHGQDARYVIMNDVHVDIMDYIKPAFTDEANFRKMWNAFEWENKITVRSKLPTLHAYLKELMKGTKMGNLTRDAPSKDEEECRFLSCNLYSRSSFGEDALANLCIEKDLETGEVVGHVRIRSKGQGLALSLGDRVALIARQINKVKLDRV</sequence>
<dbReference type="InterPro" id="IPR016460">
    <property type="entry name" value="COPB1"/>
</dbReference>
<evidence type="ECO:0000313" key="16">
    <source>
        <dbReference type="EMBL" id="SCU81157.1"/>
    </source>
</evidence>
<keyword evidence="7 12" id="KW-0653">Protein transport</keyword>
<dbReference type="GO" id="GO:0006886">
    <property type="term" value="P:intracellular protein transport"/>
    <property type="evidence" value="ECO:0007669"/>
    <property type="project" value="InterPro"/>
</dbReference>
<keyword evidence="17" id="KW-1185">Reference proteome</keyword>
<dbReference type="GO" id="GO:0006891">
    <property type="term" value="P:intra-Golgi vesicle-mediated transport"/>
    <property type="evidence" value="ECO:0007669"/>
    <property type="project" value="TreeGrafter"/>
</dbReference>
<dbReference type="FunFam" id="1.25.10.10:FF:000430">
    <property type="entry name" value="Coatomer subunit beta"/>
    <property type="match status" value="1"/>
</dbReference>
<comment type="function">
    <text evidence="12">The coatomer is a cytosolic protein complex that binds to dilysine motifs and reversibly associates with Golgi non-clathrin-coated vesicles, which further mediate biosynthetic protein transport from the ER, via the Golgi up to the trans Golgi network. Coatomer complex is required for budding from Golgi membranes, and is essential for the retrograde Golgi-to-ER transport of dilysine-tagged proteins.</text>
</comment>
<dbReference type="PANTHER" id="PTHR10635">
    <property type="entry name" value="COATOMER SUBUNIT BETA"/>
    <property type="match status" value="1"/>
</dbReference>
<feature type="domain" description="Coatomer beta subunit C-terminal" evidence="14">
    <location>
        <begin position="680"/>
        <end position="822"/>
    </location>
</feature>
<protein>
    <recommendedName>
        <fullName evidence="2 12">Coatomer subunit beta</fullName>
    </recommendedName>
    <alternativeName>
        <fullName evidence="11 12">Beta-coat protein</fullName>
    </alternativeName>
</protein>
<evidence type="ECO:0000313" key="17">
    <source>
        <dbReference type="Proteomes" id="UP000191024"/>
    </source>
</evidence>
<gene>
    <name evidence="16" type="ORF">LAMI_0B05006G</name>
</gene>
<feature type="domain" description="Coatomer beta subunit appendage platform" evidence="15">
    <location>
        <begin position="827"/>
        <end position="957"/>
    </location>
</feature>
<comment type="subunit">
    <text evidence="12">Oligomeric complex that consists of at least the alpha, beta, beta', gamma, delta, epsilon and zeta subunits.</text>
</comment>
<evidence type="ECO:0000256" key="11">
    <source>
        <dbReference type="ARBA" id="ARBA00030841"/>
    </source>
</evidence>
<evidence type="ECO:0000256" key="5">
    <source>
        <dbReference type="ARBA" id="ARBA00022737"/>
    </source>
</evidence>
<dbReference type="Gene3D" id="1.25.10.10">
    <property type="entry name" value="Leucine-rich Repeat Variant"/>
    <property type="match status" value="1"/>
</dbReference>
<accession>A0A1G4IVN9</accession>
<evidence type="ECO:0000256" key="7">
    <source>
        <dbReference type="ARBA" id="ARBA00022927"/>
    </source>
</evidence>
<dbReference type="Pfam" id="PF01602">
    <property type="entry name" value="Adaptin_N"/>
    <property type="match status" value="1"/>
</dbReference>
<evidence type="ECO:0000256" key="8">
    <source>
        <dbReference type="ARBA" id="ARBA00023034"/>
    </source>
</evidence>
<comment type="subcellular location">
    <subcellularLocation>
        <location evidence="12">Cytoplasm</location>
    </subcellularLocation>
    <subcellularLocation>
        <location evidence="1 12">Golgi apparatus membrane</location>
        <topology evidence="1 12">Peripheral membrane protein</topology>
        <orientation evidence="1 12">Cytoplasmic side</orientation>
    </subcellularLocation>
    <subcellularLocation>
        <location evidence="12">Cytoplasmic vesicle</location>
        <location evidence="12">COPI-coated vesicle membrane</location>
        <topology evidence="12">Peripheral membrane protein</topology>
        <orientation evidence="12">Cytoplasmic side</orientation>
    </subcellularLocation>
</comment>
<evidence type="ECO:0000259" key="13">
    <source>
        <dbReference type="Pfam" id="PF01602"/>
    </source>
</evidence>
<dbReference type="PANTHER" id="PTHR10635:SF0">
    <property type="entry name" value="COATOMER SUBUNIT BETA"/>
    <property type="match status" value="1"/>
</dbReference>
<dbReference type="InterPro" id="IPR011710">
    <property type="entry name" value="Coatomer_bsu_C"/>
</dbReference>
<dbReference type="GO" id="GO:0006888">
    <property type="term" value="P:endoplasmic reticulum to Golgi vesicle-mediated transport"/>
    <property type="evidence" value="ECO:0007669"/>
    <property type="project" value="TreeGrafter"/>
</dbReference>
<dbReference type="SUPFAM" id="SSF48371">
    <property type="entry name" value="ARM repeat"/>
    <property type="match status" value="1"/>
</dbReference>
<dbReference type="OrthoDB" id="10261439at2759"/>
<dbReference type="InterPro" id="IPR029446">
    <property type="entry name" value="COPB1_appendage_platform_dom"/>
</dbReference>
<evidence type="ECO:0000256" key="3">
    <source>
        <dbReference type="ARBA" id="ARBA00022448"/>
    </source>
</evidence>
<evidence type="ECO:0000259" key="15">
    <source>
        <dbReference type="Pfam" id="PF14806"/>
    </source>
</evidence>
<keyword evidence="4 12" id="KW-0963">Cytoplasm</keyword>
<keyword evidence="5" id="KW-0677">Repeat</keyword>
<dbReference type="InterPro" id="IPR011989">
    <property type="entry name" value="ARM-like"/>
</dbReference>
<dbReference type="AlphaFoldDB" id="A0A1G4IVN9"/>
<dbReference type="InterPro" id="IPR002553">
    <property type="entry name" value="Clathrin/coatomer_adapt-like_N"/>
</dbReference>
<keyword evidence="6 12" id="KW-0931">ER-Golgi transport</keyword>
<dbReference type="Pfam" id="PF07718">
    <property type="entry name" value="Coatamer_beta_C"/>
    <property type="match status" value="1"/>
</dbReference>
<keyword evidence="10 12" id="KW-0968">Cytoplasmic vesicle</keyword>
<keyword evidence="9 12" id="KW-0472">Membrane</keyword>
<dbReference type="GO" id="GO:0030126">
    <property type="term" value="C:COPI vesicle coat"/>
    <property type="evidence" value="ECO:0007669"/>
    <property type="project" value="InterPro"/>
</dbReference>
<keyword evidence="3 12" id="KW-0813">Transport</keyword>
<evidence type="ECO:0000256" key="10">
    <source>
        <dbReference type="ARBA" id="ARBA00023329"/>
    </source>
</evidence>